<proteinExistence type="predicted"/>
<organism evidence="2 3">
    <name type="scientific">Rhodovibrio sodomensis</name>
    <dbReference type="NCBI Taxonomy" id="1088"/>
    <lineage>
        <taxon>Bacteria</taxon>
        <taxon>Pseudomonadati</taxon>
        <taxon>Pseudomonadota</taxon>
        <taxon>Alphaproteobacteria</taxon>
        <taxon>Rhodospirillales</taxon>
        <taxon>Rhodovibrionaceae</taxon>
        <taxon>Rhodovibrio</taxon>
    </lineage>
</organism>
<reference evidence="2 3" key="1">
    <citation type="journal article" date="2020" name="Microorganisms">
        <title>Osmotic Adaptation and Compatible Solute Biosynthesis of Phototrophic Bacteria as Revealed from Genome Analyses.</title>
        <authorList>
            <person name="Imhoff J.F."/>
            <person name="Rahn T."/>
            <person name="Kunzel S."/>
            <person name="Keller A."/>
            <person name="Neulinger S.C."/>
        </authorList>
    </citation>
    <scope>NUCLEOTIDE SEQUENCE [LARGE SCALE GENOMIC DNA]</scope>
    <source>
        <strain evidence="2 3">DSM 9895</strain>
    </source>
</reference>
<dbReference type="Gene3D" id="1.25.40.10">
    <property type="entry name" value="Tetratricopeptide repeat domain"/>
    <property type="match status" value="1"/>
</dbReference>
<dbReference type="SUPFAM" id="SSF48452">
    <property type="entry name" value="TPR-like"/>
    <property type="match status" value="1"/>
</dbReference>
<sequence>MRKAIGKRRLHRRLAGVLLAATALSGCAATQPHEREIEVPQAEMQSYLSDKPGELHRLYAKVLTQGERNAVLNHMRAGLAAMQIGAWEVAERSFDQALLGIETVYADSEQAEEARSTWVKENYKAFKGEPYERMMAYYYRGLLYLREGDYENARASFKGGLLQDTLAQQETYSQDVALLAYLSGWASHCSHDPGLAFQAFEEAQEYNAELDPPADDANLLLVGETGLAPRKVAVGAYDEALAFARAEGFGDTAVEIDIAAADTEAARKVQLTEAEDVFFQANTRGGRQIGQILEGQARFKGASDAAGDAAIQGGAAAMSYGAYSDSNNAMAAGLAVMAAGLIAKGISAATRPEADLRAWDNLPDRVHLAAVEADRMPQQVTARFIGTGGATMARTTAPVTQAGPCAIAWTRAHSATDIPDAAPGSTAN</sequence>
<feature type="signal peptide" evidence="1">
    <location>
        <begin position="1"/>
        <end position="28"/>
    </location>
</feature>
<dbReference type="PROSITE" id="PS51257">
    <property type="entry name" value="PROKAR_LIPOPROTEIN"/>
    <property type="match status" value="1"/>
</dbReference>
<keyword evidence="1" id="KW-0732">Signal</keyword>
<dbReference type="EMBL" id="NRRL01000005">
    <property type="protein sequence ID" value="MBK1667248.1"/>
    <property type="molecule type" value="Genomic_DNA"/>
</dbReference>
<keyword evidence="3" id="KW-1185">Reference proteome</keyword>
<evidence type="ECO:0000313" key="2">
    <source>
        <dbReference type="EMBL" id="MBK1667248.1"/>
    </source>
</evidence>
<evidence type="ECO:0008006" key="4">
    <source>
        <dbReference type="Google" id="ProtNLM"/>
    </source>
</evidence>
<dbReference type="RefSeq" id="WP_200339313.1">
    <property type="nucleotide sequence ID" value="NZ_NRRL01000005.1"/>
</dbReference>
<dbReference type="Proteomes" id="UP001296873">
    <property type="component" value="Unassembled WGS sequence"/>
</dbReference>
<comment type="caution">
    <text evidence="2">The sequence shown here is derived from an EMBL/GenBank/DDBJ whole genome shotgun (WGS) entry which is preliminary data.</text>
</comment>
<accession>A0ABS1DCD6</accession>
<name>A0ABS1DCD6_9PROT</name>
<protein>
    <recommendedName>
        <fullName evidence="4">Tetratricopeptide repeat protein</fullName>
    </recommendedName>
</protein>
<dbReference type="InterPro" id="IPR011990">
    <property type="entry name" value="TPR-like_helical_dom_sf"/>
</dbReference>
<evidence type="ECO:0000313" key="3">
    <source>
        <dbReference type="Proteomes" id="UP001296873"/>
    </source>
</evidence>
<gene>
    <name evidence="2" type="ORF">CKO28_04220</name>
</gene>
<feature type="chain" id="PRO_5046149504" description="Tetratricopeptide repeat protein" evidence="1">
    <location>
        <begin position="29"/>
        <end position="428"/>
    </location>
</feature>
<evidence type="ECO:0000256" key="1">
    <source>
        <dbReference type="SAM" id="SignalP"/>
    </source>
</evidence>